<gene>
    <name evidence="1" type="ORF">SC1083_1131</name>
</gene>
<accession>G4A8I0</accession>
<dbReference type="AlphaFoldDB" id="G4A8I0"/>
<evidence type="ECO:0000313" key="2">
    <source>
        <dbReference type="Proteomes" id="UP000005508"/>
    </source>
</evidence>
<dbReference type="EMBL" id="AEJM01000020">
    <property type="protein sequence ID" value="EGY33895.1"/>
    <property type="molecule type" value="Genomic_DNA"/>
</dbReference>
<sequence>MEKHRKKPPHFYDASFPFKKCGQFHERFSILLRALPHAA</sequence>
<dbReference type="Proteomes" id="UP000005508">
    <property type="component" value="Unassembled WGS sequence"/>
</dbReference>
<evidence type="ECO:0000313" key="1">
    <source>
        <dbReference type="EMBL" id="EGY33895.1"/>
    </source>
</evidence>
<reference evidence="1 2" key="1">
    <citation type="submission" date="2010-10" db="EMBL/GenBank/DDBJ databases">
        <authorList>
            <person name="Chen C."/>
            <person name="Kittichotirat W."/>
            <person name="Asikainen S."/>
            <person name="Bumgarner R."/>
        </authorList>
    </citation>
    <scope>NUCLEOTIDE SEQUENCE [LARGE SCALE GENOMIC DNA]</scope>
    <source>
        <strain evidence="1 2">SC1083</strain>
    </source>
</reference>
<name>G4A8I0_AGGAC</name>
<protein>
    <submittedName>
        <fullName evidence="1">Uncharacterized protein</fullName>
    </submittedName>
</protein>
<proteinExistence type="predicted"/>
<organism evidence="1 2">
    <name type="scientific">Aggregatibacter actinomycetemcomitans serotype e str. SC1083</name>
    <dbReference type="NCBI Taxonomy" id="907488"/>
    <lineage>
        <taxon>Bacteria</taxon>
        <taxon>Pseudomonadati</taxon>
        <taxon>Pseudomonadota</taxon>
        <taxon>Gammaproteobacteria</taxon>
        <taxon>Pasteurellales</taxon>
        <taxon>Pasteurellaceae</taxon>
        <taxon>Aggregatibacter</taxon>
    </lineage>
</organism>
<comment type="caution">
    <text evidence="1">The sequence shown here is derived from an EMBL/GenBank/DDBJ whole genome shotgun (WGS) entry which is preliminary data.</text>
</comment>